<evidence type="ECO:0000256" key="4">
    <source>
        <dbReference type="ARBA" id="ARBA00022837"/>
    </source>
</evidence>
<evidence type="ECO:0000256" key="1">
    <source>
        <dbReference type="ARBA" id="ARBA00004167"/>
    </source>
</evidence>
<keyword evidence="8" id="KW-0325">Glycoprotein</keyword>
<evidence type="ECO:0000259" key="13">
    <source>
        <dbReference type="PROSITE" id="PS50268"/>
    </source>
</evidence>
<dbReference type="Proteomes" id="UP000887577">
    <property type="component" value="Unplaced"/>
</dbReference>
<dbReference type="CDD" id="cd11304">
    <property type="entry name" value="Cadherin_repeat"/>
    <property type="match status" value="8"/>
</dbReference>
<feature type="region of interest" description="Disordered" evidence="10">
    <location>
        <begin position="1326"/>
        <end position="1386"/>
    </location>
</feature>
<dbReference type="PRINTS" id="PR00205">
    <property type="entry name" value="CADHERIN"/>
</dbReference>
<keyword evidence="2 11" id="KW-0812">Transmembrane</keyword>
<dbReference type="WBParaSite" id="PSU_v2.g3723.t1">
    <property type="protein sequence ID" value="PSU_v2.g3723.t1"/>
    <property type="gene ID" value="PSU_v2.g3723"/>
</dbReference>
<dbReference type="InterPro" id="IPR050174">
    <property type="entry name" value="Protocadherin/Cadherin-CA"/>
</dbReference>
<dbReference type="PANTHER" id="PTHR24028:SF328">
    <property type="entry name" value="CADHERIN-3"/>
    <property type="match status" value="1"/>
</dbReference>
<organism evidence="14 15">
    <name type="scientific">Panagrolaimus superbus</name>
    <dbReference type="NCBI Taxonomy" id="310955"/>
    <lineage>
        <taxon>Eukaryota</taxon>
        <taxon>Metazoa</taxon>
        <taxon>Ecdysozoa</taxon>
        <taxon>Nematoda</taxon>
        <taxon>Chromadorea</taxon>
        <taxon>Rhabditida</taxon>
        <taxon>Tylenchina</taxon>
        <taxon>Panagrolaimomorpha</taxon>
        <taxon>Panagrolaimoidea</taxon>
        <taxon>Panagrolaimidae</taxon>
        <taxon>Panagrolaimus</taxon>
    </lineage>
</organism>
<evidence type="ECO:0000256" key="5">
    <source>
        <dbReference type="ARBA" id="ARBA00022889"/>
    </source>
</evidence>
<evidence type="ECO:0000256" key="9">
    <source>
        <dbReference type="PROSITE-ProRule" id="PRU00043"/>
    </source>
</evidence>
<keyword evidence="6 11" id="KW-1133">Transmembrane helix</keyword>
<dbReference type="GO" id="GO:0005886">
    <property type="term" value="C:plasma membrane"/>
    <property type="evidence" value="ECO:0007669"/>
    <property type="project" value="InterPro"/>
</dbReference>
<evidence type="ECO:0000256" key="12">
    <source>
        <dbReference type="SAM" id="SignalP"/>
    </source>
</evidence>
<feature type="domain" description="Cadherin" evidence="13">
    <location>
        <begin position="50"/>
        <end position="169"/>
    </location>
</feature>
<reference evidence="15" key="1">
    <citation type="submission" date="2022-11" db="UniProtKB">
        <authorList>
            <consortium name="WormBaseParasite"/>
        </authorList>
    </citation>
    <scope>IDENTIFICATION</scope>
</reference>
<dbReference type="PANTHER" id="PTHR24028">
    <property type="entry name" value="CADHERIN-87A"/>
    <property type="match status" value="1"/>
</dbReference>
<feature type="domain" description="Cadherin" evidence="13">
    <location>
        <begin position="896"/>
        <end position="999"/>
    </location>
</feature>
<feature type="domain" description="Cadherin" evidence="13">
    <location>
        <begin position="1006"/>
        <end position="1125"/>
    </location>
</feature>
<evidence type="ECO:0000256" key="8">
    <source>
        <dbReference type="ARBA" id="ARBA00023180"/>
    </source>
</evidence>
<dbReference type="InterPro" id="IPR020894">
    <property type="entry name" value="Cadherin_CS"/>
</dbReference>
<keyword evidence="3" id="KW-0677">Repeat</keyword>
<evidence type="ECO:0000313" key="14">
    <source>
        <dbReference type="Proteomes" id="UP000887577"/>
    </source>
</evidence>
<comment type="subcellular location">
    <subcellularLocation>
        <location evidence="1">Membrane</location>
        <topology evidence="1">Single-pass membrane protein</topology>
    </subcellularLocation>
</comment>
<feature type="region of interest" description="Disordered" evidence="10">
    <location>
        <begin position="628"/>
        <end position="660"/>
    </location>
</feature>
<feature type="domain" description="Cadherin" evidence="13">
    <location>
        <begin position="666"/>
        <end position="771"/>
    </location>
</feature>
<keyword evidence="4 9" id="KW-0106">Calcium</keyword>
<dbReference type="Gene3D" id="2.60.40.60">
    <property type="entry name" value="Cadherins"/>
    <property type="match status" value="8"/>
</dbReference>
<evidence type="ECO:0000256" key="10">
    <source>
        <dbReference type="SAM" id="MobiDB-lite"/>
    </source>
</evidence>
<evidence type="ECO:0000313" key="15">
    <source>
        <dbReference type="WBParaSite" id="PSU_v2.g3723.t1"/>
    </source>
</evidence>
<dbReference type="InterPro" id="IPR015919">
    <property type="entry name" value="Cadherin-like_sf"/>
</dbReference>
<keyword evidence="7 11" id="KW-0472">Membrane</keyword>
<sequence>MVNIRWTHKCIFLIFILVYVRLNIAESDVNDLSDNDIKVLSPSQFPPVLKVKSTEGYLPELSEVGTTVRISPSLHADSLQILVDDEDLKPGMPPAIYQYVLTGYGAEKFAVDQRGYLYLNDPEVDADSDSSTYQLHVQAREVDTEPVRSSEPISITIHIIDVNDNPPTFASPIFTANVSASDPRERTVMQVEAKDLDAGKFGKITYRIGQVTGAPYQAFRYDEQSHELRATGPLNPGEQYQVLLEAMDGGGLMGKTVILVSAVDDFDVHTAANMGASLGAAAGAAAATAGQSVVSPQPISGGVSVSAFPQTIVPQAISEFTENSITPAPLLPLVSFTPSSLRRTTLEETTEPVQTLVTEISEATPPKAIVAVLGDDETRSKVYFIIADGNEEGKFAIDQDSGKITTVAEFDREETDMYTLQIEARSRFPDQALYWTILQVAVTDVNDNTPEFLDPQPISLHMSVDDLNEFGPNMRVGTLRIRDLDADDNGRVTLRIVPPMNRLFTINNQGEINVNGEFTTEHFGEHRISVIATDHGDPPLEARTTISVSIDGTFITQATQTPNEIDNNYEEEEEETESTFFTRATLPSFSTVSPHITNGVSSFPIPTTNWLPPSISQTKSTYQSIKPLTTQGQTKIPLIPTRPSPTPAAPSPRPSPPPQRIAPVFGTPVLSVMVEENEGELELATVEAHYPDNQPGTITYVMQAGDPSLFSVSSFTGTITLLKPLDAEADQEYVIKIGTAEAAALATESNLPHIATITVKVIDVNDWIPNFETNNYAFAVNTNTEPGTIIGQVAAFDQDRDEPNNKIRYKLINSDGMEKYFAVNGENGLITLNRDVKEFVGEKMTLRIEASDEGDPPQSTQADVVIDIEPSESEVIPKSEGTDFSSNPENGAIQFSLRNYTASISEAVRPPHLVQILTVLNKPTDTRFIMCNIISGNYRGAFSVSPGADGNCELRTQMQLDRETVERYLLNITVTSGHQTDFSLISITVLDANDNAPRFIFSNGLDLSTYFGGVASNAGPFTRILTVKAEDTDLGNSSLIQYELDSLSVDAKYFTIDKWNGEISTKQSMEVLVSRNRRNFFEMRVIASDSPTSGQQLSAKADVVINVVSEQHRFLTVIKGSQPQQMRSHEDDMVKAIRQFTGLCTLITLERLEEVSGSDDPLPTLRGVWYAVNPSTKKICKKQEFRKLFESSTLDLIAGKLKPWFTLDRILEHASALSSNGFDGDMDLDNIPWIPSDLQTTSVVLIVLAIAIGLIAVCGLFAICICWARYRHKQSTAYNAHPTIHQMPKYGAYYLQSGATIERDKNYETQMLELPISDEDFTMKNSSMRSRGHGIGMPQPQRRGGMMRDDSYGRDDTHSINTVQDHHPHSRQQNLNTRPYGRQHSVHDEGDFSIEESMYAINTPGRMDPVTK</sequence>
<feature type="transmembrane region" description="Helical" evidence="11">
    <location>
        <begin position="1243"/>
        <end position="1268"/>
    </location>
</feature>
<evidence type="ECO:0000256" key="3">
    <source>
        <dbReference type="ARBA" id="ARBA00022737"/>
    </source>
</evidence>
<feature type="signal peptide" evidence="12">
    <location>
        <begin position="1"/>
        <end position="25"/>
    </location>
</feature>
<dbReference type="Pfam" id="PF00028">
    <property type="entry name" value="Cadherin"/>
    <property type="match status" value="5"/>
</dbReference>
<protein>
    <submittedName>
        <fullName evidence="15">Cadherin domain-containing protein</fullName>
    </submittedName>
</protein>
<evidence type="ECO:0000256" key="7">
    <source>
        <dbReference type="ARBA" id="ARBA00023136"/>
    </source>
</evidence>
<feature type="domain" description="Cadherin" evidence="13">
    <location>
        <begin position="456"/>
        <end position="550"/>
    </location>
</feature>
<keyword evidence="5" id="KW-0130">Cell adhesion</keyword>
<dbReference type="FunFam" id="2.60.40.60:FF:000116">
    <property type="entry name" value="Dachsous cadherin-related 2"/>
    <property type="match status" value="1"/>
</dbReference>
<feature type="chain" id="PRO_5036895796" evidence="12">
    <location>
        <begin position="26"/>
        <end position="1412"/>
    </location>
</feature>
<dbReference type="PROSITE" id="PS00232">
    <property type="entry name" value="CADHERIN_1"/>
    <property type="match status" value="3"/>
</dbReference>
<dbReference type="GO" id="GO:0007156">
    <property type="term" value="P:homophilic cell adhesion via plasma membrane adhesion molecules"/>
    <property type="evidence" value="ECO:0007669"/>
    <property type="project" value="InterPro"/>
</dbReference>
<feature type="domain" description="Cadherin" evidence="13">
    <location>
        <begin position="352"/>
        <end position="452"/>
    </location>
</feature>
<dbReference type="GO" id="GO:0005509">
    <property type="term" value="F:calcium ion binding"/>
    <property type="evidence" value="ECO:0007669"/>
    <property type="project" value="UniProtKB-UniRule"/>
</dbReference>
<accession>A0A914YUA3</accession>
<feature type="compositionally biased region" description="Basic and acidic residues" evidence="10">
    <location>
        <begin position="1346"/>
        <end position="1358"/>
    </location>
</feature>
<feature type="compositionally biased region" description="Pro residues" evidence="10">
    <location>
        <begin position="640"/>
        <end position="660"/>
    </location>
</feature>
<evidence type="ECO:0000256" key="11">
    <source>
        <dbReference type="SAM" id="Phobius"/>
    </source>
</evidence>
<dbReference type="SUPFAM" id="SSF49313">
    <property type="entry name" value="Cadherin-like"/>
    <property type="match status" value="8"/>
</dbReference>
<keyword evidence="14" id="KW-1185">Reference proteome</keyword>
<evidence type="ECO:0000256" key="6">
    <source>
        <dbReference type="ARBA" id="ARBA00022989"/>
    </source>
</evidence>
<name>A0A914YUA3_9BILA</name>
<proteinExistence type="predicted"/>
<dbReference type="SMART" id="SM00112">
    <property type="entry name" value="CA"/>
    <property type="match status" value="8"/>
</dbReference>
<dbReference type="InterPro" id="IPR002126">
    <property type="entry name" value="Cadherin-like_dom"/>
</dbReference>
<feature type="domain" description="Cadherin" evidence="13">
    <location>
        <begin position="170"/>
        <end position="274"/>
    </location>
</feature>
<keyword evidence="12" id="KW-0732">Signal</keyword>
<evidence type="ECO:0000256" key="2">
    <source>
        <dbReference type="ARBA" id="ARBA00022692"/>
    </source>
</evidence>
<dbReference type="PROSITE" id="PS50268">
    <property type="entry name" value="CADHERIN_2"/>
    <property type="match status" value="8"/>
</dbReference>
<feature type="domain" description="Cadherin" evidence="13">
    <location>
        <begin position="772"/>
        <end position="879"/>
    </location>
</feature>